<gene>
    <name evidence="3" type="ORF">A3C90_00175</name>
</gene>
<accession>A0A1F6MD06</accession>
<dbReference type="PANTHER" id="PTHR44068:SF11">
    <property type="entry name" value="GERANYL DIPHOSPHATE 2-C-METHYLTRANSFERASE"/>
    <property type="match status" value="1"/>
</dbReference>
<protein>
    <recommendedName>
        <fullName evidence="2">Methyltransferase type 11 domain-containing protein</fullName>
    </recommendedName>
</protein>
<organism evidence="3 4">
    <name type="scientific">Candidatus Magasanikbacteria bacterium RIFCSPHIGHO2_02_FULL_51_14</name>
    <dbReference type="NCBI Taxonomy" id="1798683"/>
    <lineage>
        <taxon>Bacteria</taxon>
        <taxon>Candidatus Magasanikiibacteriota</taxon>
    </lineage>
</organism>
<reference evidence="3 4" key="1">
    <citation type="journal article" date="2016" name="Nat. Commun.">
        <title>Thousands of microbial genomes shed light on interconnected biogeochemical processes in an aquifer system.</title>
        <authorList>
            <person name="Anantharaman K."/>
            <person name="Brown C.T."/>
            <person name="Hug L.A."/>
            <person name="Sharon I."/>
            <person name="Castelle C.J."/>
            <person name="Probst A.J."/>
            <person name="Thomas B.C."/>
            <person name="Singh A."/>
            <person name="Wilkins M.J."/>
            <person name="Karaoz U."/>
            <person name="Brodie E.L."/>
            <person name="Williams K.H."/>
            <person name="Hubbard S.S."/>
            <person name="Banfield J.F."/>
        </authorList>
    </citation>
    <scope>NUCLEOTIDE SEQUENCE [LARGE SCALE GENOMIC DNA]</scope>
</reference>
<feature type="domain" description="Methyltransferase type 11" evidence="2">
    <location>
        <begin position="51"/>
        <end position="143"/>
    </location>
</feature>
<comment type="caution">
    <text evidence="3">The sequence shown here is derived from an EMBL/GenBank/DDBJ whole genome shotgun (WGS) entry which is preliminary data.</text>
</comment>
<dbReference type="Pfam" id="PF08241">
    <property type="entry name" value="Methyltransf_11"/>
    <property type="match status" value="1"/>
</dbReference>
<evidence type="ECO:0000259" key="2">
    <source>
        <dbReference type="Pfam" id="PF08241"/>
    </source>
</evidence>
<dbReference type="GO" id="GO:0008757">
    <property type="term" value="F:S-adenosylmethionine-dependent methyltransferase activity"/>
    <property type="evidence" value="ECO:0007669"/>
    <property type="project" value="InterPro"/>
</dbReference>
<dbReference type="PANTHER" id="PTHR44068">
    <property type="entry name" value="ZGC:194242"/>
    <property type="match status" value="1"/>
</dbReference>
<dbReference type="CDD" id="cd02440">
    <property type="entry name" value="AdoMet_MTases"/>
    <property type="match status" value="1"/>
</dbReference>
<name>A0A1F6MD06_9BACT</name>
<evidence type="ECO:0000256" key="1">
    <source>
        <dbReference type="ARBA" id="ARBA00022679"/>
    </source>
</evidence>
<evidence type="ECO:0000313" key="4">
    <source>
        <dbReference type="Proteomes" id="UP000177457"/>
    </source>
</evidence>
<keyword evidence="1" id="KW-0808">Transferase</keyword>
<dbReference type="STRING" id="1798683.A3C90_00175"/>
<dbReference type="Proteomes" id="UP000177457">
    <property type="component" value="Unassembled WGS sequence"/>
</dbReference>
<dbReference type="InterPro" id="IPR029063">
    <property type="entry name" value="SAM-dependent_MTases_sf"/>
</dbReference>
<dbReference type="SUPFAM" id="SSF53335">
    <property type="entry name" value="S-adenosyl-L-methionine-dependent methyltransferases"/>
    <property type="match status" value="1"/>
</dbReference>
<dbReference type="InterPro" id="IPR050447">
    <property type="entry name" value="Erg6_SMT_methyltransf"/>
</dbReference>
<dbReference type="EMBL" id="MFQE01000077">
    <property type="protein sequence ID" value="OGH69521.1"/>
    <property type="molecule type" value="Genomic_DNA"/>
</dbReference>
<dbReference type="InterPro" id="IPR013216">
    <property type="entry name" value="Methyltransf_11"/>
</dbReference>
<dbReference type="Gene3D" id="3.40.50.150">
    <property type="entry name" value="Vaccinia Virus protein VP39"/>
    <property type="match status" value="1"/>
</dbReference>
<evidence type="ECO:0000313" key="3">
    <source>
        <dbReference type="EMBL" id="OGH69521.1"/>
    </source>
</evidence>
<dbReference type="AlphaFoldDB" id="A0A1F6MD06"/>
<proteinExistence type="predicted"/>
<sequence>MRKENLSIWRKDTLYADIFKKRALGDLPEMESSKAAAKKLGAVFTDGCSILDVGCGVGHYLVSYRKALKEKKYTYTGVDVTPEYIDIGKEIFGGELNIHFLVGSIYELPFADKSFDIVVCNNVLLHLPEVRTAIRELLRVAKKTLIIRALVGDKSYRIKDIYTKQDMDFFESDVDTFDEDGEPKDFSFYNIYSKRYVNAIIKDALPGAKVTIEEDLDFDLGEMSRNKKDFNNRTNATTVVGGMQVNGNIILPWSFVTVCIDS</sequence>